<comment type="caution">
    <text evidence="3">The sequence shown here is derived from an EMBL/GenBank/DDBJ whole genome shotgun (WGS) entry which is preliminary data.</text>
</comment>
<dbReference type="InterPro" id="IPR045831">
    <property type="entry name" value="LIN9_C"/>
</dbReference>
<keyword evidence="4" id="KW-1185">Reference proteome</keyword>
<feature type="compositionally biased region" description="Low complexity" evidence="1">
    <location>
        <begin position="299"/>
        <end position="312"/>
    </location>
</feature>
<protein>
    <recommendedName>
        <fullName evidence="2">LIN-9 C-terminal domain-containing protein</fullName>
    </recommendedName>
</protein>
<dbReference type="Proteomes" id="UP001651158">
    <property type="component" value="Unassembled WGS sequence"/>
</dbReference>
<organism evidence="3 4">
    <name type="scientific">Taenia crassiceps</name>
    <dbReference type="NCBI Taxonomy" id="6207"/>
    <lineage>
        <taxon>Eukaryota</taxon>
        <taxon>Metazoa</taxon>
        <taxon>Spiralia</taxon>
        <taxon>Lophotrochozoa</taxon>
        <taxon>Platyhelminthes</taxon>
        <taxon>Cestoda</taxon>
        <taxon>Eucestoda</taxon>
        <taxon>Cyclophyllidea</taxon>
        <taxon>Taeniidae</taxon>
        <taxon>Taenia</taxon>
    </lineage>
</organism>
<feature type="region of interest" description="Disordered" evidence="1">
    <location>
        <begin position="299"/>
        <end position="322"/>
    </location>
</feature>
<dbReference type="EMBL" id="JAKROA010000001">
    <property type="protein sequence ID" value="KAL5113077.1"/>
    <property type="molecule type" value="Genomic_DNA"/>
</dbReference>
<dbReference type="PANTHER" id="PTHR21689:SF2">
    <property type="entry name" value="PROTEIN LIN-9 HOMOLOG"/>
    <property type="match status" value="1"/>
</dbReference>
<evidence type="ECO:0000256" key="1">
    <source>
        <dbReference type="SAM" id="MobiDB-lite"/>
    </source>
</evidence>
<dbReference type="InterPro" id="IPR010561">
    <property type="entry name" value="LIN-9/ALY1"/>
</dbReference>
<feature type="domain" description="LIN-9 C-terminal" evidence="2">
    <location>
        <begin position="194"/>
        <end position="289"/>
    </location>
</feature>
<accession>A0ABR4QU04</accession>
<feature type="domain" description="LIN-9 C-terminal" evidence="2">
    <location>
        <begin position="54"/>
        <end position="132"/>
    </location>
</feature>
<reference evidence="3 4" key="1">
    <citation type="journal article" date="2022" name="Front. Cell. Infect. Microbiol.">
        <title>The Genomes of Two Strains of Taenia crassiceps the Animal Model for the Study of Human Cysticercosis.</title>
        <authorList>
            <person name="Bobes R.J."/>
            <person name="Estrada K."/>
            <person name="Rios-Valencia D.G."/>
            <person name="Calderon-Gallegos A."/>
            <person name="de la Torre P."/>
            <person name="Carrero J.C."/>
            <person name="Sanchez-Flores A."/>
            <person name="Laclette J.P."/>
        </authorList>
    </citation>
    <scope>NUCLEOTIDE SEQUENCE [LARGE SCALE GENOMIC DNA]</scope>
    <source>
        <strain evidence="3">WFUcys</strain>
    </source>
</reference>
<evidence type="ECO:0000313" key="4">
    <source>
        <dbReference type="Proteomes" id="UP001651158"/>
    </source>
</evidence>
<evidence type="ECO:0000313" key="3">
    <source>
        <dbReference type="EMBL" id="KAL5113077.1"/>
    </source>
</evidence>
<sequence length="322" mass="36210">MFRDGSASNMNGVNNSEFTNSVVLEGSNLPSAMHYDGVYKTKTNEPYDQSDAMTDFLVSLVKMERILERKQKAVAVLREMNEMVEFQASNESSPVTPEFQHKYATLILHLDELNQELKYHINIVLRHITETPPPINADGYVPHYQDHEFHVSMPAQQCSVLPVYESQEMIDTLPMSGGSCDIARKYGMQDGLVTDWRRRCEDEAYEIVNRLKSSQGSSTVDESKFILVAKLTTILTLLSHLQENRMSNSELSCIEEVFTDIRQHLHPSNLKCFEQSVEQLISHIVLNLSPSILPMSTPNAASVPPSNNANPTELPYPGHPAG</sequence>
<dbReference type="PANTHER" id="PTHR21689">
    <property type="entry name" value="LIN-9"/>
    <property type="match status" value="1"/>
</dbReference>
<evidence type="ECO:0000259" key="2">
    <source>
        <dbReference type="Pfam" id="PF19438"/>
    </source>
</evidence>
<proteinExistence type="predicted"/>
<dbReference type="Pfam" id="PF19438">
    <property type="entry name" value="LIN9_C"/>
    <property type="match status" value="2"/>
</dbReference>
<gene>
    <name evidence="3" type="ORF">TcWFU_010221</name>
</gene>
<name>A0ABR4QU04_9CEST</name>